<proteinExistence type="predicted"/>
<dbReference type="Proteomes" id="UP000008556">
    <property type="component" value="Chromosome"/>
</dbReference>
<dbReference type="KEGG" id="spq:SPAB_05407"/>
<sequence length="34" mass="4001">MDGCCQFIYISSVFFTHLFMNPDMPLWPCAWELG</sequence>
<organism evidence="1 2">
    <name type="scientific">Salmonella paratyphi B (strain ATCC BAA-1250 / SPB7)</name>
    <dbReference type="NCBI Taxonomy" id="1016998"/>
    <lineage>
        <taxon>Bacteria</taxon>
        <taxon>Pseudomonadati</taxon>
        <taxon>Pseudomonadota</taxon>
        <taxon>Gammaproteobacteria</taxon>
        <taxon>Enterobacterales</taxon>
        <taxon>Enterobacteriaceae</taxon>
        <taxon>Salmonella</taxon>
    </lineage>
</organism>
<name>A0A6C6Z987_SALPB</name>
<dbReference type="EMBL" id="CP000886">
    <property type="protein sequence ID" value="ABX70680.1"/>
    <property type="molecule type" value="Genomic_DNA"/>
</dbReference>
<evidence type="ECO:0000313" key="2">
    <source>
        <dbReference type="Proteomes" id="UP000008556"/>
    </source>
</evidence>
<protein>
    <submittedName>
        <fullName evidence="1">Uncharacterized protein</fullName>
    </submittedName>
</protein>
<evidence type="ECO:0000313" key="1">
    <source>
        <dbReference type="EMBL" id="ABX70680.1"/>
    </source>
</evidence>
<dbReference type="AlphaFoldDB" id="A0A6C6Z987"/>
<accession>A0A6C6Z987</accession>
<reference evidence="1 2" key="1">
    <citation type="submission" date="2007-11" db="EMBL/GenBank/DDBJ databases">
        <authorList>
            <consortium name="The Salmonella enterica serovar Paratyphi B Genome Sequencing Project"/>
            <person name="McClelland M."/>
            <person name="Sanderson E.K."/>
            <person name="Porwollik S."/>
            <person name="Spieth J."/>
            <person name="Clifton W.S."/>
            <person name="Fulton R."/>
            <person name="Cordes M."/>
            <person name="Wollam A."/>
            <person name="Shah N."/>
            <person name="Pepin K."/>
            <person name="Bhonagiri V."/>
            <person name="Nash W."/>
            <person name="Johnson M."/>
            <person name="Thiruvilangam P."/>
            <person name="Wilson R."/>
        </authorList>
    </citation>
    <scope>NUCLEOTIDE SEQUENCE [LARGE SCALE GENOMIC DNA]</scope>
    <source>
        <strain evidence="2">ATCC BAA-1250 / SPB7</strain>
    </source>
</reference>
<gene>
    <name evidence="1" type="ordered locus">SPAB_05407</name>
</gene>